<dbReference type="AlphaFoldDB" id="K6VI88"/>
<dbReference type="eggNOG" id="ENOG50314EV">
    <property type="taxonomic scope" value="Bacteria"/>
</dbReference>
<dbReference type="SUPFAM" id="SSF109854">
    <property type="entry name" value="DinB/YfiT-like putative metalloenzymes"/>
    <property type="match status" value="1"/>
</dbReference>
<dbReference type="Pfam" id="PF11716">
    <property type="entry name" value="MDMPI_N"/>
    <property type="match status" value="1"/>
</dbReference>
<dbReference type="InterPro" id="IPR034660">
    <property type="entry name" value="DinB/YfiT-like"/>
</dbReference>
<proteinExistence type="predicted"/>
<dbReference type="EMBL" id="BAHD01000029">
    <property type="protein sequence ID" value="GAB95933.1"/>
    <property type="molecule type" value="Genomic_DNA"/>
</dbReference>
<feature type="domain" description="Mycothiol-dependent maleylpyruvate isomerase metal-binding" evidence="1">
    <location>
        <begin position="21"/>
        <end position="102"/>
    </location>
</feature>
<comment type="caution">
    <text evidence="2">The sequence shown here is derived from an EMBL/GenBank/DDBJ whole genome shotgun (WGS) entry which is preliminary data.</text>
</comment>
<organism evidence="2 3">
    <name type="scientific">Kineosphaera limosa NBRC 100340</name>
    <dbReference type="NCBI Taxonomy" id="1184609"/>
    <lineage>
        <taxon>Bacteria</taxon>
        <taxon>Bacillati</taxon>
        <taxon>Actinomycetota</taxon>
        <taxon>Actinomycetes</taxon>
        <taxon>Micrococcales</taxon>
        <taxon>Dermatophilaceae</taxon>
        <taxon>Kineosphaera</taxon>
    </lineage>
</organism>
<reference evidence="2 3" key="1">
    <citation type="submission" date="2012-08" db="EMBL/GenBank/DDBJ databases">
        <title>Whole genome shotgun sequence of Kineosphaera limosa NBRC 100340.</title>
        <authorList>
            <person name="Yoshida I."/>
            <person name="Isaki S."/>
            <person name="Hosoyama A."/>
            <person name="Tsuchikane K."/>
            <person name="Katsumata H."/>
            <person name="Ando Y."/>
            <person name="Ohji S."/>
            <person name="Hamada M."/>
            <person name="Tamura T."/>
            <person name="Yamazoe A."/>
            <person name="Yamazaki S."/>
            <person name="Fujita N."/>
        </authorList>
    </citation>
    <scope>NUCLEOTIDE SEQUENCE [LARGE SCALE GENOMIC DNA]</scope>
    <source>
        <strain evidence="2 3">NBRC 100340</strain>
    </source>
</reference>
<dbReference type="InterPro" id="IPR017517">
    <property type="entry name" value="Maleyloyr_isom"/>
</dbReference>
<evidence type="ECO:0000313" key="3">
    <source>
        <dbReference type="Proteomes" id="UP000008366"/>
    </source>
</evidence>
<protein>
    <recommendedName>
        <fullName evidence="1">Mycothiol-dependent maleylpyruvate isomerase metal-binding domain-containing protein</fullName>
    </recommendedName>
</protein>
<gene>
    <name evidence="2" type="ORF">KILIM_029_00430</name>
</gene>
<accession>K6VI88</accession>
<dbReference type="Proteomes" id="UP000008366">
    <property type="component" value="Unassembled WGS sequence"/>
</dbReference>
<dbReference type="NCBIfam" id="TIGR03083">
    <property type="entry name" value="maleylpyruvate isomerase family mycothiol-dependent enzyme"/>
    <property type="match status" value="1"/>
</dbReference>
<dbReference type="GO" id="GO:0046872">
    <property type="term" value="F:metal ion binding"/>
    <property type="evidence" value="ECO:0007669"/>
    <property type="project" value="InterPro"/>
</dbReference>
<evidence type="ECO:0000313" key="2">
    <source>
        <dbReference type="EMBL" id="GAB95933.1"/>
    </source>
</evidence>
<keyword evidence="3" id="KW-1185">Reference proteome</keyword>
<dbReference type="Gene3D" id="1.20.120.450">
    <property type="entry name" value="dinb family like domain"/>
    <property type="match status" value="1"/>
</dbReference>
<evidence type="ECO:0000259" key="1">
    <source>
        <dbReference type="Pfam" id="PF11716"/>
    </source>
</evidence>
<sequence length="217" mass="23314">MGMASDDEQIYAWTTQHRLLLADVLASLAPGQWQAPTLCAGWTVHDLAGHLVQPVYVSFRRFFVVSLRYWGNTDATVAHFARELAQAEPAHLIELLRAHAADQVSPPRVGPMGPFADACIHLRDLARPLGLSADVPAEHWQTLLDYLVSDEVAPALVPPGRLEGVGLRATDADWSGGIGPAAEGTLEALALAATGRSVAADELTGPGADLLRHRLRR</sequence>
<dbReference type="InterPro" id="IPR024344">
    <property type="entry name" value="MDMPI_metal-binding"/>
</dbReference>
<name>K6VI88_9MICO</name>